<organism evidence="1 2">
    <name type="scientific">Colletotrichum orchidophilum</name>
    <dbReference type="NCBI Taxonomy" id="1209926"/>
    <lineage>
        <taxon>Eukaryota</taxon>
        <taxon>Fungi</taxon>
        <taxon>Dikarya</taxon>
        <taxon>Ascomycota</taxon>
        <taxon>Pezizomycotina</taxon>
        <taxon>Sordariomycetes</taxon>
        <taxon>Hypocreomycetidae</taxon>
        <taxon>Glomerellales</taxon>
        <taxon>Glomerellaceae</taxon>
        <taxon>Colletotrichum</taxon>
    </lineage>
</organism>
<gene>
    <name evidence="1" type="ORF">CORC01_04411</name>
</gene>
<dbReference type="AlphaFoldDB" id="A0A1G4BFL0"/>
<evidence type="ECO:0000313" key="1">
    <source>
        <dbReference type="EMBL" id="OHF00222.1"/>
    </source>
</evidence>
<comment type="caution">
    <text evidence="1">The sequence shown here is derived from an EMBL/GenBank/DDBJ whole genome shotgun (WGS) entry which is preliminary data.</text>
</comment>
<evidence type="ECO:0000313" key="2">
    <source>
        <dbReference type="Proteomes" id="UP000176998"/>
    </source>
</evidence>
<dbReference type="OrthoDB" id="10611293at2759"/>
<name>A0A1G4BFL0_9PEZI</name>
<reference evidence="1 2" key="1">
    <citation type="submission" date="2016-09" db="EMBL/GenBank/DDBJ databases">
        <authorList>
            <person name="Capua I."/>
            <person name="De Benedictis P."/>
            <person name="Joannis T."/>
            <person name="Lombin L.H."/>
            <person name="Cattoli G."/>
        </authorList>
    </citation>
    <scope>NUCLEOTIDE SEQUENCE [LARGE SCALE GENOMIC DNA]</scope>
    <source>
        <strain evidence="1 2">IMI 309357</strain>
    </source>
</reference>
<dbReference type="GeneID" id="34557568"/>
<sequence>MATLSSRSSLVLPSTQPGLIIHSDREPFFFLAFISDLWPNCDLNSGLSTTSTDFILVMMQRSLITSCHSLTTRRVSRSSTDTIARPTISDRRMTTIPFVTALYSNRGNRNEWRVFVCSCRTAPAQPKPANPAGQQAVGRVKTIWTPTKCKIPLAALPHTGGRYHKRYPRPAGPFHHSARLFLLPTLSQTHSQQNPQANFTGFPAPRQFLWLLQHTHDSRAQVGGVLD</sequence>
<proteinExistence type="predicted"/>
<protein>
    <submittedName>
        <fullName evidence="1">Uncharacterized protein</fullName>
    </submittedName>
</protein>
<dbReference type="RefSeq" id="XP_022477366.1">
    <property type="nucleotide sequence ID" value="XM_022616058.1"/>
</dbReference>
<keyword evidence="2" id="KW-1185">Reference proteome</keyword>
<accession>A0A1G4BFL0</accession>
<dbReference type="Proteomes" id="UP000176998">
    <property type="component" value="Unassembled WGS sequence"/>
</dbReference>
<dbReference type="EMBL" id="MJBS01000029">
    <property type="protein sequence ID" value="OHF00222.1"/>
    <property type="molecule type" value="Genomic_DNA"/>
</dbReference>